<protein>
    <submittedName>
        <fullName evidence="2">Uncharacterized protein</fullName>
    </submittedName>
</protein>
<reference evidence="2" key="1">
    <citation type="submission" date="2013-11" db="EMBL/GenBank/DDBJ databases">
        <title>Genome sequence of the fusiform rust pathogen reveals effectors for host alternation and coevolution with pine.</title>
        <authorList>
            <consortium name="DOE Joint Genome Institute"/>
            <person name="Smith K."/>
            <person name="Pendleton A."/>
            <person name="Kubisiak T."/>
            <person name="Anderson C."/>
            <person name="Salamov A."/>
            <person name="Aerts A."/>
            <person name="Riley R."/>
            <person name="Clum A."/>
            <person name="Lindquist E."/>
            <person name="Ence D."/>
            <person name="Campbell M."/>
            <person name="Kronenberg Z."/>
            <person name="Feau N."/>
            <person name="Dhillon B."/>
            <person name="Hamelin R."/>
            <person name="Burleigh J."/>
            <person name="Smith J."/>
            <person name="Yandell M."/>
            <person name="Nelson C."/>
            <person name="Grigoriev I."/>
            <person name="Davis J."/>
        </authorList>
    </citation>
    <scope>NUCLEOTIDE SEQUENCE</scope>
    <source>
        <strain evidence="2">G11</strain>
    </source>
</reference>
<organism evidence="2 3">
    <name type="scientific">Cronartium quercuum f. sp. fusiforme G11</name>
    <dbReference type="NCBI Taxonomy" id="708437"/>
    <lineage>
        <taxon>Eukaryota</taxon>
        <taxon>Fungi</taxon>
        <taxon>Dikarya</taxon>
        <taxon>Basidiomycota</taxon>
        <taxon>Pucciniomycotina</taxon>
        <taxon>Pucciniomycetes</taxon>
        <taxon>Pucciniales</taxon>
        <taxon>Coleosporiaceae</taxon>
        <taxon>Cronartium</taxon>
    </lineage>
</organism>
<proteinExistence type="predicted"/>
<comment type="caution">
    <text evidence="2">The sequence shown here is derived from an EMBL/GenBank/DDBJ whole genome shotgun (WGS) entry which is preliminary data.</text>
</comment>
<evidence type="ECO:0000313" key="3">
    <source>
        <dbReference type="Proteomes" id="UP000886653"/>
    </source>
</evidence>
<evidence type="ECO:0000256" key="1">
    <source>
        <dbReference type="SAM" id="MobiDB-lite"/>
    </source>
</evidence>
<feature type="compositionally biased region" description="Polar residues" evidence="1">
    <location>
        <begin position="24"/>
        <end position="39"/>
    </location>
</feature>
<keyword evidence="3" id="KW-1185">Reference proteome</keyword>
<accession>A0A9P6NHM7</accession>
<dbReference type="EMBL" id="MU167298">
    <property type="protein sequence ID" value="KAG0144289.1"/>
    <property type="molecule type" value="Genomic_DNA"/>
</dbReference>
<feature type="region of interest" description="Disordered" evidence="1">
    <location>
        <begin position="24"/>
        <end position="59"/>
    </location>
</feature>
<gene>
    <name evidence="2" type="ORF">CROQUDRAFT_95182</name>
</gene>
<dbReference type="Proteomes" id="UP000886653">
    <property type="component" value="Unassembled WGS sequence"/>
</dbReference>
<sequence>MSDKHTLNLITLENTSSILQLNCRQSSGAPSQHVQQSHLESPGLDPHLTHPAQSYGAITPPCVPVYQC</sequence>
<name>A0A9P6NHM7_9BASI</name>
<dbReference type="AlphaFoldDB" id="A0A9P6NHM7"/>
<evidence type="ECO:0000313" key="2">
    <source>
        <dbReference type="EMBL" id="KAG0144289.1"/>
    </source>
</evidence>